<feature type="compositionally biased region" description="Polar residues" evidence="2">
    <location>
        <begin position="594"/>
        <end position="608"/>
    </location>
</feature>
<name>A0A2N1MQ83_9GLOM</name>
<reference evidence="3 4" key="2">
    <citation type="submission" date="2017-10" db="EMBL/GenBank/DDBJ databases">
        <title>Extensive intraspecific genome diversity in a model arbuscular mycorrhizal fungus.</title>
        <authorList>
            <person name="Chen E.C.H."/>
            <person name="Morin E."/>
            <person name="Baudet D."/>
            <person name="Noel J."/>
            <person name="Ndikumana S."/>
            <person name="Charron P."/>
            <person name="St-Onge C."/>
            <person name="Giorgi J."/>
            <person name="Grigoriev I.V."/>
            <person name="Roux C."/>
            <person name="Martin F.M."/>
            <person name="Corradi N."/>
        </authorList>
    </citation>
    <scope>NUCLEOTIDE SEQUENCE [LARGE SCALE GENOMIC DNA]</scope>
    <source>
        <strain evidence="3 4">C2</strain>
    </source>
</reference>
<evidence type="ECO:0000313" key="4">
    <source>
        <dbReference type="Proteomes" id="UP000233469"/>
    </source>
</evidence>
<feature type="compositionally biased region" description="Basic and acidic residues" evidence="2">
    <location>
        <begin position="82"/>
        <end position="91"/>
    </location>
</feature>
<feature type="compositionally biased region" description="Polar residues" evidence="2">
    <location>
        <begin position="256"/>
        <end position="266"/>
    </location>
</feature>
<dbReference type="CDD" id="cd10206">
    <property type="entry name" value="ASKHA_NBD_Arp8-like"/>
    <property type="match status" value="1"/>
</dbReference>
<accession>A0A2N1MQ83</accession>
<dbReference type="Proteomes" id="UP000233469">
    <property type="component" value="Unassembled WGS sequence"/>
</dbReference>
<dbReference type="PANTHER" id="PTHR11937">
    <property type="entry name" value="ACTIN"/>
    <property type="match status" value="1"/>
</dbReference>
<evidence type="ECO:0000256" key="2">
    <source>
        <dbReference type="SAM" id="MobiDB-lite"/>
    </source>
</evidence>
<feature type="compositionally biased region" description="Polar residues" evidence="2">
    <location>
        <begin position="618"/>
        <end position="632"/>
    </location>
</feature>
<sequence length="759" mass="86593">MEVKQEINIARPPQSLSETQINFNFQHMQTTQPVSNFNKIDRHYTPQLKFTNFAAQPSIVTKYVTSKFLRHEISYFTRDEAKKDLAGKQKESEEEDVYEDEEEEETTSEEELESNVEGSKVLVIHPGSRYLRIGRASEAFPSVVPHLIARRMRNKKEDEARQDESKKEIKVERETEDIYPVNNNEIKKENESEEIKEMRLDEEDAKEAETCSNSAGSSIVTEEEDEDEEYFKHAVGEIKKELKERMKASKRRPVANAQSQVHSFNKSAHPETIADHNDPYRIDWTVVDDDAEYYVGEKALRLPDSDSADSFKLFYPIQHGEFNTSDYDSIKAIIGDLETIWTESIREKLGISRKNFRNYSVILVIPDVYNRLYVLEMITMLLRYMEFRRVFIAQESVCVSFGAGMSVACIVDIGAQTSTVTCVEDGMCIPDSRVYLHYGGDDITYFFIKLLRRSKFPYSEMDLTRVYDWLLAEEMKEKFCTLDEANLTIQLNEFYVRAPNKPTLKYQIKTYDDAIIAPMLLFYPHIINFNKKRAEFPQKFTSYTIDDITEGAITNNGVQPGLVMQKPKLSVATQAATQIRTSFPSPSPQPRDSPGSTTPLRIDNNTVPAPSPIPASVLPTTQPASPSISSNTVARTQNAPLVDSMSTLPLDDAIIQSINTAATEERAKKFYSSILVVGGGGLIPGVNKMLEERLSSRQIQNADKLEVLTSSRDLDPRLLVWKGGSVMSKLEILNESWINSREWEELGVRCLREKAFFIW</sequence>
<evidence type="ECO:0000256" key="1">
    <source>
        <dbReference type="RuleBase" id="RU000487"/>
    </source>
</evidence>
<comment type="caution">
    <text evidence="3">The sequence shown here is derived from an EMBL/GenBank/DDBJ whole genome shotgun (WGS) entry which is preliminary data.</text>
</comment>
<gene>
    <name evidence="3" type="ORF">RhiirC2_757736</name>
</gene>
<dbReference type="Gene3D" id="3.30.420.40">
    <property type="match status" value="3"/>
</dbReference>
<feature type="region of interest" description="Disordered" evidence="2">
    <location>
        <begin position="575"/>
        <end position="632"/>
    </location>
</feature>
<organism evidence="3 4">
    <name type="scientific">Rhizophagus irregularis</name>
    <dbReference type="NCBI Taxonomy" id="588596"/>
    <lineage>
        <taxon>Eukaryota</taxon>
        <taxon>Fungi</taxon>
        <taxon>Fungi incertae sedis</taxon>
        <taxon>Mucoromycota</taxon>
        <taxon>Glomeromycotina</taxon>
        <taxon>Glomeromycetes</taxon>
        <taxon>Glomerales</taxon>
        <taxon>Glomeraceae</taxon>
        <taxon>Rhizophagus</taxon>
    </lineage>
</organism>
<feature type="region of interest" description="Disordered" evidence="2">
    <location>
        <begin position="249"/>
        <end position="272"/>
    </location>
</feature>
<evidence type="ECO:0000313" key="3">
    <source>
        <dbReference type="EMBL" id="PKK63793.1"/>
    </source>
</evidence>
<feature type="compositionally biased region" description="Polar residues" evidence="2">
    <location>
        <begin position="210"/>
        <end position="220"/>
    </location>
</feature>
<dbReference type="OrthoDB" id="5572108at2759"/>
<feature type="region of interest" description="Disordered" evidence="2">
    <location>
        <begin position="82"/>
        <end position="119"/>
    </location>
</feature>
<dbReference type="InterPro" id="IPR043129">
    <property type="entry name" value="ATPase_NBD"/>
</dbReference>
<dbReference type="EMBL" id="LLXL01001571">
    <property type="protein sequence ID" value="PKK63793.1"/>
    <property type="molecule type" value="Genomic_DNA"/>
</dbReference>
<dbReference type="Pfam" id="PF00022">
    <property type="entry name" value="Actin"/>
    <property type="match status" value="1"/>
</dbReference>
<dbReference type="VEuPathDB" id="FungiDB:FUN_017438"/>
<dbReference type="VEuPathDB" id="FungiDB:RhiirA1_352580"/>
<dbReference type="Gene3D" id="3.90.640.10">
    <property type="entry name" value="Actin, Chain A, domain 4"/>
    <property type="match status" value="1"/>
</dbReference>
<proteinExistence type="inferred from homology"/>
<protein>
    <submittedName>
        <fullName evidence="3">Actin-like ATPase domain-containing protein</fullName>
    </submittedName>
</protein>
<feature type="compositionally biased region" description="Acidic residues" evidence="2">
    <location>
        <begin position="92"/>
        <end position="114"/>
    </location>
</feature>
<dbReference type="SMART" id="SM00268">
    <property type="entry name" value="ACTIN"/>
    <property type="match status" value="1"/>
</dbReference>
<dbReference type="SUPFAM" id="SSF53067">
    <property type="entry name" value="Actin-like ATPase domain"/>
    <property type="match status" value="2"/>
</dbReference>
<feature type="region of interest" description="Disordered" evidence="2">
    <location>
        <begin position="200"/>
        <end position="228"/>
    </location>
</feature>
<dbReference type="AlphaFoldDB" id="A0A2N1MQ83"/>
<dbReference type="VEuPathDB" id="FungiDB:RhiirFUN_022758"/>
<feature type="compositionally biased region" description="Polar residues" evidence="2">
    <location>
        <begin position="575"/>
        <end position="584"/>
    </location>
</feature>
<dbReference type="InterPro" id="IPR004000">
    <property type="entry name" value="Actin"/>
</dbReference>
<reference evidence="3 4" key="1">
    <citation type="submission" date="2016-04" db="EMBL/GenBank/DDBJ databases">
        <title>Genome analyses suggest a sexual origin of heterokaryosis in a supposedly ancient asexual fungus.</title>
        <authorList>
            <person name="Ropars J."/>
            <person name="Sedzielewska K."/>
            <person name="Noel J."/>
            <person name="Charron P."/>
            <person name="Farinelli L."/>
            <person name="Marton T."/>
            <person name="Kruger M."/>
            <person name="Pelin A."/>
            <person name="Brachmann A."/>
            <person name="Corradi N."/>
        </authorList>
    </citation>
    <scope>NUCLEOTIDE SEQUENCE [LARGE SCALE GENOMIC DNA]</scope>
    <source>
        <strain evidence="3 4">C2</strain>
    </source>
</reference>
<comment type="similarity">
    <text evidence="1">Belongs to the actin family.</text>
</comment>